<protein>
    <submittedName>
        <fullName evidence="1">Uncharacterized protein</fullName>
    </submittedName>
</protein>
<dbReference type="OrthoDB" id="3253841at2"/>
<dbReference type="Proteomes" id="UP000009145">
    <property type="component" value="Chromosome"/>
</dbReference>
<evidence type="ECO:0000313" key="1">
    <source>
        <dbReference type="EMBL" id="AFJ02584.1"/>
    </source>
</evidence>
<dbReference type="HOGENOM" id="CLU_138469_0_0_6"/>
<dbReference type="eggNOG" id="ENOG50334RD">
    <property type="taxonomic scope" value="Bacteria"/>
</dbReference>
<dbReference type="EMBL" id="CP003380">
    <property type="protein sequence ID" value="AFJ02584.1"/>
    <property type="molecule type" value="Genomic_DNA"/>
</dbReference>
<dbReference type="STRING" id="754477.Q7C_1434"/>
<dbReference type="KEGG" id="mec:Q7C_1434"/>
<organism evidence="1 2">
    <name type="scientific">Methylophaga frappieri (strain ATCC BAA-2434 / DSM 25690 / JAM7)</name>
    <dbReference type="NCBI Taxonomy" id="754477"/>
    <lineage>
        <taxon>Bacteria</taxon>
        <taxon>Pseudomonadati</taxon>
        <taxon>Pseudomonadota</taxon>
        <taxon>Gammaproteobacteria</taxon>
        <taxon>Thiotrichales</taxon>
        <taxon>Piscirickettsiaceae</taxon>
        <taxon>Methylophaga</taxon>
    </lineage>
</organism>
<dbReference type="AlphaFoldDB" id="I1YI41"/>
<dbReference type="PATRIC" id="fig|754477.3.peg.1415"/>
<keyword evidence="2" id="KW-1185">Reference proteome</keyword>
<reference evidence="1 2" key="1">
    <citation type="journal article" date="2012" name="J. Bacteriol.">
        <title>Complete genome sequences of Methylophaga sp. strain JAM1 and Methylophaga sp. strain JAM7.</title>
        <authorList>
            <person name="Villeneuve C."/>
            <person name="Martineau C."/>
            <person name="Mauffrey F."/>
            <person name="Villemur R."/>
        </authorList>
    </citation>
    <scope>NUCLEOTIDE SEQUENCE [LARGE SCALE GENOMIC DNA]</scope>
    <source>
        <strain evidence="1 2">JAM7</strain>
    </source>
</reference>
<gene>
    <name evidence="1" type="ordered locus">Q7C_1434</name>
</gene>
<name>I1YI41_METFJ</name>
<dbReference type="RefSeq" id="WP_014704004.1">
    <property type="nucleotide sequence ID" value="NC_017856.1"/>
</dbReference>
<proteinExistence type="predicted"/>
<sequence>MENAITNTTKQHYITSIAALNIPSLDGTGDWHFSDCFIHHGDFLPQQHLAEIDTISTRHLLGDYGIFECSDILKKYGASPLPDQAEIYAANHYRAVVDMIFDLVKNGQSITDTVILDDWFPEDSEKQTVYQLLDKLKADLTDQQWMMIDEWKTLSRAITHLSI</sequence>
<evidence type="ECO:0000313" key="2">
    <source>
        <dbReference type="Proteomes" id="UP000009145"/>
    </source>
</evidence>
<accession>I1YI41</accession>